<proteinExistence type="predicted"/>
<dbReference type="EMBL" id="CM046398">
    <property type="protein sequence ID" value="KAI8530815.1"/>
    <property type="molecule type" value="Genomic_DNA"/>
</dbReference>
<comment type="caution">
    <text evidence="1">The sequence shown here is derived from an EMBL/GenBank/DDBJ whole genome shotgun (WGS) entry which is preliminary data.</text>
</comment>
<gene>
    <name evidence="1" type="ORF">RHMOL_Rhmol11G0088700</name>
</gene>
<organism evidence="1 2">
    <name type="scientific">Rhododendron molle</name>
    <name type="common">Chinese azalea</name>
    <name type="synonym">Azalea mollis</name>
    <dbReference type="NCBI Taxonomy" id="49168"/>
    <lineage>
        <taxon>Eukaryota</taxon>
        <taxon>Viridiplantae</taxon>
        <taxon>Streptophyta</taxon>
        <taxon>Embryophyta</taxon>
        <taxon>Tracheophyta</taxon>
        <taxon>Spermatophyta</taxon>
        <taxon>Magnoliopsida</taxon>
        <taxon>eudicotyledons</taxon>
        <taxon>Gunneridae</taxon>
        <taxon>Pentapetalae</taxon>
        <taxon>asterids</taxon>
        <taxon>Ericales</taxon>
        <taxon>Ericaceae</taxon>
        <taxon>Ericoideae</taxon>
        <taxon>Rhodoreae</taxon>
        <taxon>Rhododendron</taxon>
    </lineage>
</organism>
<dbReference type="Proteomes" id="UP001062846">
    <property type="component" value="Chromosome 11"/>
</dbReference>
<sequence>MNFRFNRLELRFSPLLITSLMLTSFKKGSYLFKPIRLSKSSLSYRIWFYRQMVPLRSPPRNATLMTWMILSLLKVACRRSLSPLRSSTLN</sequence>
<protein>
    <submittedName>
        <fullName evidence="1">Uncharacterized protein</fullName>
    </submittedName>
</protein>
<name>A0ACC0LQ31_RHOML</name>
<evidence type="ECO:0000313" key="2">
    <source>
        <dbReference type="Proteomes" id="UP001062846"/>
    </source>
</evidence>
<accession>A0ACC0LQ31</accession>
<evidence type="ECO:0000313" key="1">
    <source>
        <dbReference type="EMBL" id="KAI8530815.1"/>
    </source>
</evidence>
<keyword evidence="2" id="KW-1185">Reference proteome</keyword>
<reference evidence="1" key="1">
    <citation type="submission" date="2022-02" db="EMBL/GenBank/DDBJ databases">
        <title>Plant Genome Project.</title>
        <authorList>
            <person name="Zhang R.-G."/>
        </authorList>
    </citation>
    <scope>NUCLEOTIDE SEQUENCE</scope>
    <source>
        <strain evidence="1">AT1</strain>
    </source>
</reference>